<evidence type="ECO:0000256" key="1">
    <source>
        <dbReference type="SAM" id="Coils"/>
    </source>
</evidence>
<evidence type="ECO:0000313" key="4">
    <source>
        <dbReference type="EMBL" id="EGF98474.1"/>
    </source>
</evidence>
<dbReference type="Pfam" id="PF02201">
    <property type="entry name" value="SWIB"/>
    <property type="match status" value="1"/>
</dbReference>
<dbReference type="InterPro" id="IPR036885">
    <property type="entry name" value="SWIB_MDM2_dom_sf"/>
</dbReference>
<dbReference type="InParanoid" id="F4SA25"/>
<feature type="region of interest" description="Disordered" evidence="2">
    <location>
        <begin position="51"/>
        <end position="88"/>
    </location>
</feature>
<reference evidence="5" key="1">
    <citation type="journal article" date="2011" name="Proc. Natl. Acad. Sci. U.S.A.">
        <title>Obligate biotrophy features unraveled by the genomic analysis of rust fungi.</title>
        <authorList>
            <person name="Duplessis S."/>
            <person name="Cuomo C.A."/>
            <person name="Lin Y.-C."/>
            <person name="Aerts A."/>
            <person name="Tisserant E."/>
            <person name="Veneault-Fourrey C."/>
            <person name="Joly D.L."/>
            <person name="Hacquard S."/>
            <person name="Amselem J."/>
            <person name="Cantarel B.L."/>
            <person name="Chiu R."/>
            <person name="Coutinho P.M."/>
            <person name="Feau N."/>
            <person name="Field M."/>
            <person name="Frey P."/>
            <person name="Gelhaye E."/>
            <person name="Goldberg J."/>
            <person name="Grabherr M.G."/>
            <person name="Kodira C.D."/>
            <person name="Kohler A."/>
            <person name="Kuees U."/>
            <person name="Lindquist E.A."/>
            <person name="Lucas S.M."/>
            <person name="Mago R."/>
            <person name="Mauceli E."/>
            <person name="Morin E."/>
            <person name="Murat C."/>
            <person name="Pangilinan J.L."/>
            <person name="Park R."/>
            <person name="Pearson M."/>
            <person name="Quesneville H."/>
            <person name="Rouhier N."/>
            <person name="Sakthikumar S."/>
            <person name="Salamov A.A."/>
            <person name="Schmutz J."/>
            <person name="Selles B."/>
            <person name="Shapiro H."/>
            <person name="Tanguay P."/>
            <person name="Tuskan G.A."/>
            <person name="Henrissat B."/>
            <person name="Van de Peer Y."/>
            <person name="Rouze P."/>
            <person name="Ellis J.G."/>
            <person name="Dodds P.N."/>
            <person name="Schein J.E."/>
            <person name="Zhong S."/>
            <person name="Hamelin R.C."/>
            <person name="Grigoriev I.V."/>
            <person name="Szabo L.J."/>
            <person name="Martin F."/>
        </authorList>
    </citation>
    <scope>NUCLEOTIDE SEQUENCE [LARGE SCALE GENOMIC DNA]</scope>
    <source>
        <strain evidence="5">98AG31 / pathotype 3-4-7</strain>
    </source>
</reference>
<dbReference type="AlphaFoldDB" id="F4SA25"/>
<dbReference type="VEuPathDB" id="FungiDB:MELLADRAFT_95643"/>
<dbReference type="InterPro" id="IPR019835">
    <property type="entry name" value="SWIB_domain"/>
</dbReference>
<evidence type="ECO:0000259" key="3">
    <source>
        <dbReference type="PROSITE" id="PS51925"/>
    </source>
</evidence>
<protein>
    <recommendedName>
        <fullName evidence="3">DM2 domain-containing protein</fullName>
    </recommendedName>
</protein>
<dbReference type="Proteomes" id="UP000001072">
    <property type="component" value="Unassembled WGS sequence"/>
</dbReference>
<dbReference type="PROSITE" id="PS51925">
    <property type="entry name" value="SWIB_MDM2"/>
    <property type="match status" value="1"/>
</dbReference>
<keyword evidence="5" id="KW-1185">Reference proteome</keyword>
<feature type="coiled-coil region" evidence="1">
    <location>
        <begin position="3"/>
        <end position="37"/>
    </location>
</feature>
<dbReference type="InterPro" id="IPR003121">
    <property type="entry name" value="SWIB_MDM2_domain"/>
</dbReference>
<proteinExistence type="predicted"/>
<dbReference type="GeneID" id="18937305"/>
<accession>F4SA25</accession>
<dbReference type="SMART" id="SM00151">
    <property type="entry name" value="SWIB"/>
    <property type="match status" value="1"/>
</dbReference>
<keyword evidence="1" id="KW-0175">Coiled coil</keyword>
<dbReference type="CDD" id="cd10567">
    <property type="entry name" value="SWIB-MDM2_like"/>
    <property type="match status" value="1"/>
</dbReference>
<dbReference type="HOGENOM" id="CLU_1586863_0_0_1"/>
<name>F4SA25_MELLP</name>
<dbReference type="eggNOG" id="KOG1946">
    <property type="taxonomic scope" value="Eukaryota"/>
</dbReference>
<dbReference type="KEGG" id="mlr:MELLADRAFT_95643"/>
<dbReference type="PANTHER" id="PTHR13844">
    <property type="entry name" value="SWI/SNF-RELATED MATRIX-ASSOCIATED ACTIN-DEPENDENT REGULATOR OF CHROMATIN SUBFAMILY D"/>
    <property type="match status" value="1"/>
</dbReference>
<dbReference type="OrthoDB" id="10251073at2759"/>
<feature type="domain" description="DM2" evidence="3">
    <location>
        <begin position="90"/>
        <end position="168"/>
    </location>
</feature>
<dbReference type="RefSeq" id="XP_007418236.1">
    <property type="nucleotide sequence ID" value="XM_007418174.1"/>
</dbReference>
<evidence type="ECO:0000256" key="2">
    <source>
        <dbReference type="SAM" id="MobiDB-lite"/>
    </source>
</evidence>
<dbReference type="EMBL" id="GL883175">
    <property type="protein sequence ID" value="EGF98474.1"/>
    <property type="molecule type" value="Genomic_DNA"/>
</dbReference>
<gene>
    <name evidence="4" type="ORF">MELLADRAFT_95643</name>
</gene>
<feature type="compositionally biased region" description="Basic and acidic residues" evidence="2">
    <location>
        <begin position="51"/>
        <end position="66"/>
    </location>
</feature>
<dbReference type="STRING" id="747676.F4SA25"/>
<dbReference type="Gene3D" id="1.10.245.10">
    <property type="entry name" value="SWIB/MDM2 domain"/>
    <property type="match status" value="1"/>
</dbReference>
<dbReference type="SUPFAM" id="SSF47592">
    <property type="entry name" value="SWIB/MDM2 domain"/>
    <property type="match status" value="1"/>
</dbReference>
<sequence>MATDEEIELVESLQAQLKKAEEVIENHNKVLKLAQHDKKLLKGLHDQKSAAFVDSKHHDPNTNDGHKPKKTKKTLRPPGSELDPNTSNKGIHEYLDCSTALGDVIGVSTCLCPQVVEKIWAYIKANNLQDPKDKEKVSCDGKLKTSFNNQTHMFTMNVWQSLFLFIYL</sequence>
<evidence type="ECO:0000313" key="5">
    <source>
        <dbReference type="Proteomes" id="UP000001072"/>
    </source>
</evidence>
<organism evidence="5">
    <name type="scientific">Melampsora larici-populina (strain 98AG31 / pathotype 3-4-7)</name>
    <name type="common">Poplar leaf rust fungus</name>
    <dbReference type="NCBI Taxonomy" id="747676"/>
    <lineage>
        <taxon>Eukaryota</taxon>
        <taxon>Fungi</taxon>
        <taxon>Dikarya</taxon>
        <taxon>Basidiomycota</taxon>
        <taxon>Pucciniomycotina</taxon>
        <taxon>Pucciniomycetes</taxon>
        <taxon>Pucciniales</taxon>
        <taxon>Melampsoraceae</taxon>
        <taxon>Melampsora</taxon>
    </lineage>
</organism>